<evidence type="ECO:0000256" key="2">
    <source>
        <dbReference type="ARBA" id="ARBA00022643"/>
    </source>
</evidence>
<proteinExistence type="predicted"/>
<reference evidence="4 5" key="1">
    <citation type="journal article" date="2010" name="PLoS ONE">
        <title>The complete genome sequence of the pathogenic intestinal spirochete Brachyspira pilosicoli and comparison with other Brachyspira genomes.</title>
        <authorList>
            <person name="Wanchanthuek P."/>
            <person name="Bellgard M.I."/>
            <person name="La T."/>
            <person name="Ryan K."/>
            <person name="Moolhuijzen P."/>
            <person name="Chapman B."/>
            <person name="Black M."/>
            <person name="Schibeci D."/>
            <person name="Hunter A."/>
            <person name="Barrero R."/>
            <person name="Phillips N.D."/>
            <person name="Hampson D.J."/>
        </authorList>
    </citation>
    <scope>NUCLEOTIDE SEQUENCE [LARGE SCALE GENOMIC DNA]</scope>
    <source>
        <strain evidence="5">ATCC BAA-1826 / 95/1000</strain>
    </source>
</reference>
<keyword evidence="1" id="KW-0285">Flavoprotein</keyword>
<evidence type="ECO:0000313" key="5">
    <source>
        <dbReference type="Proteomes" id="UP000000332"/>
    </source>
</evidence>
<keyword evidence="5" id="KW-1185">Reference proteome</keyword>
<dbReference type="eggNOG" id="COG0655">
    <property type="taxonomic scope" value="Bacteria"/>
</dbReference>
<dbReference type="KEGG" id="bpo:BP951000_0224"/>
<dbReference type="SUPFAM" id="SSF52218">
    <property type="entry name" value="Flavoproteins"/>
    <property type="match status" value="2"/>
</dbReference>
<dbReference type="eggNOG" id="COG1182">
    <property type="taxonomic scope" value="Bacteria"/>
</dbReference>
<dbReference type="InParanoid" id="D8IAQ0"/>
<dbReference type="GO" id="GO:0016491">
    <property type="term" value="F:oxidoreductase activity"/>
    <property type="evidence" value="ECO:0007669"/>
    <property type="project" value="InterPro"/>
</dbReference>
<dbReference type="Gene3D" id="3.40.50.360">
    <property type="match status" value="2"/>
</dbReference>
<keyword evidence="2" id="KW-0288">FMN</keyword>
<dbReference type="InterPro" id="IPR005025">
    <property type="entry name" value="FMN_Rdtase-like_dom"/>
</dbReference>
<evidence type="ECO:0000256" key="1">
    <source>
        <dbReference type="ARBA" id="ARBA00022630"/>
    </source>
</evidence>
<dbReference type="Pfam" id="PF03358">
    <property type="entry name" value="FMN_red"/>
    <property type="match status" value="1"/>
</dbReference>
<dbReference type="EMBL" id="CP002025">
    <property type="protein sequence ID" value="ADK30231.1"/>
    <property type="molecule type" value="Genomic_DNA"/>
</dbReference>
<dbReference type="AlphaFoldDB" id="D8IAQ0"/>
<dbReference type="RefSeq" id="WP_013243186.1">
    <property type="nucleotide sequence ID" value="NC_014330.1"/>
</dbReference>
<dbReference type="HOGENOM" id="CLU_594267_0_0_12"/>
<dbReference type="InterPro" id="IPR051796">
    <property type="entry name" value="ISF_SsuE-like"/>
</dbReference>
<organism evidence="4 5">
    <name type="scientific">Brachyspira pilosicoli (strain ATCC BAA-1826 / 95/1000)</name>
    <dbReference type="NCBI Taxonomy" id="759914"/>
    <lineage>
        <taxon>Bacteria</taxon>
        <taxon>Pseudomonadati</taxon>
        <taxon>Spirochaetota</taxon>
        <taxon>Spirochaetia</taxon>
        <taxon>Brachyspirales</taxon>
        <taxon>Brachyspiraceae</taxon>
        <taxon>Brachyspira</taxon>
    </lineage>
</organism>
<sequence>MNILVINGSPKGNGSITLQTLLFLEKAFTNHSFSFLNAAQKVRYYEKNFNEVEKEINKADIIIFAYPVYTFLVPYQLHRFIELLKEKNIDLSQKYATQVSTSKHFYDTTAHKFVEENCLDLNLKYIKGFSADMDDLLTKKGQEEAIEFFNYLIFSAQNNINSNNNDNNIKKKNNINIYKRQVETTSIKDENKDVVIVTNCAKDDTNLRNMIEDFKAMFNYSTREINIREYKFHGGCMGCFGCAITGKCVYKDGFDEFLRREIQKANAIIYAFTIENHYTHSSFKIYEDRQFCNGHRMVTEGMPVGYIVAGDYDKEYNLQTLIEARCEVGGNFLTYVANDNKDNTLEELKKLSQTMNYAILNKCSRPKNFYGVGGMKIFRDLIYIMQGIMKADHKYYKKHNIYDFPQKQRGRMLQMKLAGYLMSIPSVQKKMRGKMNQYILMPYKKIIDNTCKKIN</sequence>
<name>D8IAQ0_BRAP9</name>
<protein>
    <recommendedName>
        <fullName evidence="3">NADPH-dependent FMN reductase-like domain-containing protein</fullName>
    </recommendedName>
</protein>
<evidence type="ECO:0000259" key="3">
    <source>
        <dbReference type="Pfam" id="PF03358"/>
    </source>
</evidence>
<dbReference type="Proteomes" id="UP000000332">
    <property type="component" value="Chromosome"/>
</dbReference>
<dbReference type="GeneID" id="56438808"/>
<accession>D8IAQ0</accession>
<dbReference type="InterPro" id="IPR029039">
    <property type="entry name" value="Flavoprotein-like_sf"/>
</dbReference>
<dbReference type="PANTHER" id="PTHR43278">
    <property type="entry name" value="NAD(P)H-DEPENDENT FMN-CONTAINING OXIDOREDUCTASE YWQN-RELATED"/>
    <property type="match status" value="1"/>
</dbReference>
<gene>
    <name evidence="4" type="ordered locus">BP951000_0224</name>
</gene>
<dbReference type="STRING" id="759914.BP951000_0224"/>
<feature type="domain" description="NADPH-dependent FMN reductase-like" evidence="3">
    <location>
        <begin position="1"/>
        <end position="102"/>
    </location>
</feature>
<evidence type="ECO:0000313" key="4">
    <source>
        <dbReference type="EMBL" id="ADK30231.1"/>
    </source>
</evidence>
<dbReference type="PANTHER" id="PTHR43278:SF4">
    <property type="entry name" value="NAD(P)H-DEPENDENT FMN-CONTAINING OXIDOREDUCTASE YWQN-RELATED"/>
    <property type="match status" value="1"/>
</dbReference>